<protein>
    <recommendedName>
        <fullName evidence="2">Ice-binding protein C-terminal domain-containing protein</fullName>
    </recommendedName>
</protein>
<accession>C1A5S7</accession>
<dbReference type="InterPro" id="IPR013424">
    <property type="entry name" value="Ice-binding_C"/>
</dbReference>
<feature type="signal peptide" evidence="1">
    <location>
        <begin position="1"/>
        <end position="39"/>
    </location>
</feature>
<evidence type="ECO:0000259" key="2">
    <source>
        <dbReference type="Pfam" id="PF07589"/>
    </source>
</evidence>
<reference evidence="4" key="1">
    <citation type="submission" date="2006-03" db="EMBL/GenBank/DDBJ databases">
        <title>Complete genome sequence of Gemmatimonas aurantiaca T-27 that represents a novel phylum Gemmatimonadetes.</title>
        <authorList>
            <person name="Takasaki K."/>
            <person name="Ichikawa N."/>
            <person name="Miura H."/>
            <person name="Matsushita S."/>
            <person name="Watanabe Y."/>
            <person name="Oguchi A."/>
            <person name="Ankai A."/>
            <person name="Yashiro I."/>
            <person name="Takahashi M."/>
            <person name="Terui Y."/>
            <person name="Fukui S."/>
            <person name="Yokoyama H."/>
            <person name="Tanikawa S."/>
            <person name="Hanada S."/>
            <person name="Kamagata Y."/>
            <person name="Fujita N."/>
        </authorList>
    </citation>
    <scope>NUCLEOTIDE SEQUENCE [LARGE SCALE GENOMIC DNA]</scope>
    <source>
        <strain evidence="4">T-27 / DSM 14586 / JCM 11422 / NBRC 100505</strain>
    </source>
</reference>
<dbReference type="NCBIfam" id="TIGR02595">
    <property type="entry name" value="PEP_CTERM"/>
    <property type="match status" value="1"/>
</dbReference>
<dbReference type="HOGENOM" id="CLU_1080759_0_0_0"/>
<feature type="domain" description="Ice-binding protein C-terminal" evidence="2">
    <location>
        <begin position="218"/>
        <end position="241"/>
    </location>
</feature>
<evidence type="ECO:0000256" key="1">
    <source>
        <dbReference type="SAM" id="SignalP"/>
    </source>
</evidence>
<dbReference type="KEGG" id="gau:GAU_0545"/>
<dbReference type="EMBL" id="AP009153">
    <property type="protein sequence ID" value="BAH37587.1"/>
    <property type="molecule type" value="Genomic_DNA"/>
</dbReference>
<name>C1A5S7_GEMAT</name>
<sequence length="244" mass="25447">MLLYRQTGFVPFYHDLMIKSFSRVAAALSLVAGATTAQAQIMNTGTGLGSTDSFWTVSAIGASFQQAVVIANPPSAPWQPNNGPISRWIGVNETGSYGSPSQFSFQTNLLGSAPITGSIGWDNILLGYQFVDASNNAVSGLIAPNSSWLTLVPSGTNQYGFCRDNDGVLPSASFPNCIVDFSIGDLGQYAGATAIRFVIEGDGSTDGLFIGNAASSVVPEPSTYALMAAGLAAMALVARRRRSA</sequence>
<dbReference type="Proteomes" id="UP000002209">
    <property type="component" value="Chromosome"/>
</dbReference>
<evidence type="ECO:0000313" key="4">
    <source>
        <dbReference type="Proteomes" id="UP000002209"/>
    </source>
</evidence>
<keyword evidence="1" id="KW-0732">Signal</keyword>
<feature type="chain" id="PRO_5002904459" description="Ice-binding protein C-terminal domain-containing protein" evidence="1">
    <location>
        <begin position="40"/>
        <end position="244"/>
    </location>
</feature>
<evidence type="ECO:0000313" key="3">
    <source>
        <dbReference type="EMBL" id="BAH37587.1"/>
    </source>
</evidence>
<proteinExistence type="predicted"/>
<dbReference type="AlphaFoldDB" id="C1A5S7"/>
<keyword evidence="4" id="KW-1185">Reference proteome</keyword>
<dbReference type="STRING" id="379066.GAU_0545"/>
<organism evidence="3 4">
    <name type="scientific">Gemmatimonas aurantiaca (strain DSM 14586 / JCM 11422 / NBRC 100505 / T-27)</name>
    <dbReference type="NCBI Taxonomy" id="379066"/>
    <lineage>
        <taxon>Bacteria</taxon>
        <taxon>Pseudomonadati</taxon>
        <taxon>Gemmatimonadota</taxon>
        <taxon>Gemmatimonadia</taxon>
        <taxon>Gemmatimonadales</taxon>
        <taxon>Gemmatimonadaceae</taxon>
        <taxon>Gemmatimonas</taxon>
    </lineage>
</organism>
<gene>
    <name evidence="3" type="ordered locus">GAU_0545</name>
</gene>
<dbReference type="Pfam" id="PF07589">
    <property type="entry name" value="PEP-CTERM"/>
    <property type="match status" value="1"/>
</dbReference>